<dbReference type="PROSITE" id="PS50893">
    <property type="entry name" value="ABC_TRANSPORTER_2"/>
    <property type="match status" value="1"/>
</dbReference>
<dbReference type="RefSeq" id="WP_201634959.1">
    <property type="nucleotide sequence ID" value="NZ_CP068046.1"/>
</dbReference>
<feature type="domain" description="ABC transporter" evidence="4">
    <location>
        <begin position="13"/>
        <end position="242"/>
    </location>
</feature>
<evidence type="ECO:0000313" key="5">
    <source>
        <dbReference type="EMBL" id="QQR40010.1"/>
    </source>
</evidence>
<evidence type="ECO:0000256" key="1">
    <source>
        <dbReference type="ARBA" id="ARBA00005417"/>
    </source>
</evidence>
<dbReference type="InterPro" id="IPR027417">
    <property type="entry name" value="P-loop_NTPase"/>
</dbReference>
<dbReference type="EMBL" id="CP068046">
    <property type="protein sequence ID" value="QQR40010.1"/>
    <property type="molecule type" value="Genomic_DNA"/>
</dbReference>
<keyword evidence="6" id="KW-1185">Reference proteome</keyword>
<proteinExistence type="inferred from homology"/>
<dbReference type="GO" id="GO:0005524">
    <property type="term" value="F:ATP binding"/>
    <property type="evidence" value="ECO:0007669"/>
    <property type="project" value="UniProtKB-KW"/>
</dbReference>
<accession>A0ABX7C6V9</accession>
<dbReference type="InterPro" id="IPR003593">
    <property type="entry name" value="AAA+_ATPase"/>
</dbReference>
<dbReference type="PANTHER" id="PTHR43582">
    <property type="entry name" value="LINEARMYCIN RESISTANCE ATP-BINDING PROTEIN LNRL"/>
    <property type="match status" value="1"/>
</dbReference>
<reference evidence="5 6" key="1">
    <citation type="submission" date="2021-01" db="EMBL/GenBank/DDBJ databases">
        <title>Genome seq and assembly of Devosia sp. LEGU1.</title>
        <authorList>
            <person name="Chhetri G."/>
        </authorList>
    </citation>
    <scope>NUCLEOTIDE SEQUENCE [LARGE SCALE GENOMIC DNA]</scope>
    <source>
        <strain evidence="5 6">LEGU1</strain>
    </source>
</reference>
<sequence>MAAEPTNAAVPAIEAIELRRSYGTVSAVNDISFSVRQGEFFAVLGPNGAGKSTLMHMLTTVTEPSGGTAKVLGFNVATQQGEVRKLLGMVFQDTALDERMTAGENLHIHAVLYGIARQERAEAVNRALAWAELEDVDKRLVRTFSGGMKRRLELARALMHRPRVLFLDEPTIGLDPQGRRHLWDRIASIRDEGVTVLMTTHNLNEANACDRVAIVDNGKLVALDTPAALIEAHTPGVGATLEDAFLALTGRSLRDQGASGRDQLLSFSKRGGELTR</sequence>
<keyword evidence="3 5" id="KW-0067">ATP-binding</keyword>
<dbReference type="InterPro" id="IPR003439">
    <property type="entry name" value="ABC_transporter-like_ATP-bd"/>
</dbReference>
<dbReference type="Pfam" id="PF00005">
    <property type="entry name" value="ABC_tran"/>
    <property type="match status" value="1"/>
</dbReference>
<evidence type="ECO:0000256" key="3">
    <source>
        <dbReference type="ARBA" id="ARBA00022840"/>
    </source>
</evidence>
<dbReference type="SUPFAM" id="SSF52540">
    <property type="entry name" value="P-loop containing nucleoside triphosphate hydrolases"/>
    <property type="match status" value="1"/>
</dbReference>
<name>A0ABX7C6V9_9HYPH</name>
<dbReference type="InterPro" id="IPR017871">
    <property type="entry name" value="ABC_transporter-like_CS"/>
</dbReference>
<dbReference type="Gene3D" id="3.40.50.300">
    <property type="entry name" value="P-loop containing nucleotide triphosphate hydrolases"/>
    <property type="match status" value="1"/>
</dbReference>
<keyword evidence="2" id="KW-0547">Nucleotide-binding</keyword>
<evidence type="ECO:0000259" key="4">
    <source>
        <dbReference type="PROSITE" id="PS50893"/>
    </source>
</evidence>
<evidence type="ECO:0000256" key="2">
    <source>
        <dbReference type="ARBA" id="ARBA00022741"/>
    </source>
</evidence>
<dbReference type="PROSITE" id="PS00211">
    <property type="entry name" value="ABC_TRANSPORTER_1"/>
    <property type="match status" value="1"/>
</dbReference>
<dbReference type="Proteomes" id="UP000595857">
    <property type="component" value="Chromosome"/>
</dbReference>
<protein>
    <submittedName>
        <fullName evidence="5">ATP-binding cassette domain-containing protein</fullName>
    </submittedName>
</protein>
<evidence type="ECO:0000313" key="6">
    <source>
        <dbReference type="Proteomes" id="UP000595857"/>
    </source>
</evidence>
<gene>
    <name evidence="5" type="ORF">JI748_03050</name>
</gene>
<dbReference type="PANTHER" id="PTHR43582:SF2">
    <property type="entry name" value="LINEARMYCIN RESISTANCE ATP-BINDING PROTEIN LNRL"/>
    <property type="match status" value="1"/>
</dbReference>
<dbReference type="SMART" id="SM00382">
    <property type="entry name" value="AAA"/>
    <property type="match status" value="1"/>
</dbReference>
<organism evidence="5 6">
    <name type="scientific">Devosia rhizoryzae</name>
    <dbReference type="NCBI Taxonomy" id="2774137"/>
    <lineage>
        <taxon>Bacteria</taxon>
        <taxon>Pseudomonadati</taxon>
        <taxon>Pseudomonadota</taxon>
        <taxon>Alphaproteobacteria</taxon>
        <taxon>Hyphomicrobiales</taxon>
        <taxon>Devosiaceae</taxon>
        <taxon>Devosia</taxon>
    </lineage>
</organism>
<comment type="similarity">
    <text evidence="1">Belongs to the ABC transporter superfamily.</text>
</comment>